<evidence type="ECO:0000256" key="4">
    <source>
        <dbReference type="ARBA" id="ARBA00047683"/>
    </source>
</evidence>
<feature type="domain" description="Glutamine amidotransferase" evidence="5">
    <location>
        <begin position="428"/>
        <end position="604"/>
    </location>
</feature>
<dbReference type="GO" id="GO:0000162">
    <property type="term" value="P:L-tryptophan biosynthetic process"/>
    <property type="evidence" value="ECO:0007669"/>
    <property type="project" value="TreeGrafter"/>
</dbReference>
<dbReference type="InterPro" id="IPR005801">
    <property type="entry name" value="ADC_synthase"/>
</dbReference>
<dbReference type="CDD" id="cd01743">
    <property type="entry name" value="GATase1_Anthranilate_Synthase"/>
    <property type="match status" value="1"/>
</dbReference>
<feature type="domain" description="Chorismate-utilising enzyme C-terminal" evidence="6">
    <location>
        <begin position="110"/>
        <end position="367"/>
    </location>
</feature>
<dbReference type="InterPro" id="IPR029062">
    <property type="entry name" value="Class_I_gatase-like"/>
</dbReference>
<dbReference type="Gene3D" id="3.60.120.10">
    <property type="entry name" value="Anthranilate synthase"/>
    <property type="match status" value="1"/>
</dbReference>
<dbReference type="PANTHER" id="PTHR11236">
    <property type="entry name" value="AMINOBENZOATE/ANTHRANILATE SYNTHASE"/>
    <property type="match status" value="1"/>
</dbReference>
<dbReference type="InterPro" id="IPR017926">
    <property type="entry name" value="GATASE"/>
</dbReference>
<dbReference type="InterPro" id="IPR006221">
    <property type="entry name" value="TrpG/PapA_dom"/>
</dbReference>
<dbReference type="Proteomes" id="UP000291259">
    <property type="component" value="Chromosome"/>
</dbReference>
<proteinExistence type="predicted"/>
<keyword evidence="2" id="KW-0315">Glutamine amidotransferase</keyword>
<dbReference type="SUPFAM" id="SSF56322">
    <property type="entry name" value="ADC synthase"/>
    <property type="match status" value="1"/>
</dbReference>
<dbReference type="Gene3D" id="3.40.50.880">
    <property type="match status" value="1"/>
</dbReference>
<comment type="catalytic activity">
    <reaction evidence="4">
        <text>chorismate + L-glutamine = anthranilate + pyruvate + L-glutamate + H(+)</text>
        <dbReference type="Rhea" id="RHEA:21732"/>
        <dbReference type="ChEBI" id="CHEBI:15361"/>
        <dbReference type="ChEBI" id="CHEBI:15378"/>
        <dbReference type="ChEBI" id="CHEBI:16567"/>
        <dbReference type="ChEBI" id="CHEBI:29748"/>
        <dbReference type="ChEBI" id="CHEBI:29985"/>
        <dbReference type="ChEBI" id="CHEBI:58359"/>
        <dbReference type="EC" id="4.1.3.27"/>
    </reaction>
</comment>
<name>A0A4P6FBB7_9MICO</name>
<dbReference type="PRINTS" id="PR00097">
    <property type="entry name" value="ANTSNTHASEII"/>
</dbReference>
<organism evidence="7 8">
    <name type="scientific">Agromyces protaetiae</name>
    <dbReference type="NCBI Taxonomy" id="2509455"/>
    <lineage>
        <taxon>Bacteria</taxon>
        <taxon>Bacillati</taxon>
        <taxon>Actinomycetota</taxon>
        <taxon>Actinomycetes</taxon>
        <taxon>Micrococcales</taxon>
        <taxon>Microbacteriaceae</taxon>
        <taxon>Agromyces</taxon>
    </lineage>
</organism>
<dbReference type="InterPro" id="IPR015890">
    <property type="entry name" value="Chorismate_C"/>
</dbReference>
<dbReference type="GO" id="GO:0004049">
    <property type="term" value="F:anthranilate synthase activity"/>
    <property type="evidence" value="ECO:0007669"/>
    <property type="project" value="UniProtKB-EC"/>
</dbReference>
<sequence>MSRLLPTLTAPGAPAFAIIRREQEPTLDVLIGDVVDVDRLADIPLDGAEVLTLVPFRQVRERGYVAHDDGAPLRCLIVRDRETLSVDAAITALPPHPAAIGDLSVDIPDDEYAAIVRRVIDDEIGHGEGANFVIRRDFTGTTDVPTREALLGWLRALLEFERGAYWTFAISTPGVSLVGATPERHVSSIGGVVSMNPISGTFRHPAGGATGDDLVAFLTDVKEREELFMVVDEELKMMSAVCPNGGRMRGPFLKRMSRLTHTEYLLEGHSDLDVRQVLRLTMFAPTVTGSPMQNACTVIARHETTARGYYAGVLARFTPTDAGYDVDAPILIRTAFVDDAGHVRVSAGATLVRHSKPESEVAETWTKASGVLTAIGAIPRADASAAGSSAEAHDDPRVAPLLAARNHDLAPFWSTAQASRPSKDADVLVVDNEDEFTTMLAHQLHHLGYRARVVPWHEAPTEASEALVVFGPGPGDPRDESDPRVARLRELVSARLAQGRPALAVCLSHQVLSDLAGLPIEPLPAPRQGQQHVIDVFGEQAAIGFYNTFAARGENGSTTPELALEIASDPETGIVHALRGAKIASVQGHLESVLSPDGLTVLERLVDGVLTD</sequence>
<evidence type="ECO:0000256" key="2">
    <source>
        <dbReference type="ARBA" id="ARBA00022962"/>
    </source>
</evidence>
<dbReference type="PROSITE" id="PS51273">
    <property type="entry name" value="GATASE_TYPE_1"/>
    <property type="match status" value="1"/>
</dbReference>
<dbReference type="SUPFAM" id="SSF52317">
    <property type="entry name" value="Class I glutamine amidotransferase-like"/>
    <property type="match status" value="1"/>
</dbReference>
<accession>A0A4P6FBB7</accession>
<dbReference type="InterPro" id="IPR019999">
    <property type="entry name" value="Anth_synth_I-like"/>
</dbReference>
<keyword evidence="8" id="KW-1185">Reference proteome</keyword>
<dbReference type="RefSeq" id="WP_129190903.1">
    <property type="nucleotide sequence ID" value="NZ_CP035491.1"/>
</dbReference>
<keyword evidence="3" id="KW-0456">Lyase</keyword>
<dbReference type="KEGG" id="agf:ET445_09520"/>
<dbReference type="PANTHER" id="PTHR11236:SF49">
    <property type="entry name" value="ANTHRANILATE SYNTHASE COMPONENT 1"/>
    <property type="match status" value="1"/>
</dbReference>
<dbReference type="OrthoDB" id="8594609at2"/>
<dbReference type="AlphaFoldDB" id="A0A4P6FBB7"/>
<gene>
    <name evidence="7" type="ORF">ET445_09520</name>
</gene>
<evidence type="ECO:0000256" key="3">
    <source>
        <dbReference type="ARBA" id="ARBA00023239"/>
    </source>
</evidence>
<dbReference type="Pfam" id="PF00425">
    <property type="entry name" value="Chorismate_bind"/>
    <property type="match status" value="1"/>
</dbReference>
<dbReference type="EC" id="4.1.3.27" evidence="1"/>
<evidence type="ECO:0000259" key="5">
    <source>
        <dbReference type="Pfam" id="PF00117"/>
    </source>
</evidence>
<reference evidence="7 8" key="1">
    <citation type="submission" date="2019-01" db="EMBL/GenBank/DDBJ databases">
        <title>Genome sequencing of strain FW100M-8.</title>
        <authorList>
            <person name="Heo J."/>
            <person name="Kim S.-J."/>
            <person name="Kim J.-S."/>
            <person name="Hong S.-B."/>
            <person name="Kwon S.-W."/>
        </authorList>
    </citation>
    <scope>NUCLEOTIDE SEQUENCE [LARGE SCALE GENOMIC DNA]</scope>
    <source>
        <strain evidence="7 8">FW100M-8</strain>
    </source>
</reference>
<dbReference type="PRINTS" id="PR00096">
    <property type="entry name" value="GATASE"/>
</dbReference>
<evidence type="ECO:0000259" key="6">
    <source>
        <dbReference type="Pfam" id="PF00425"/>
    </source>
</evidence>
<dbReference type="Pfam" id="PF00117">
    <property type="entry name" value="GATase"/>
    <property type="match status" value="1"/>
</dbReference>
<dbReference type="EMBL" id="CP035491">
    <property type="protein sequence ID" value="QAY73540.1"/>
    <property type="molecule type" value="Genomic_DNA"/>
</dbReference>
<protein>
    <recommendedName>
        <fullName evidence="1">anthranilate synthase</fullName>
        <ecNumber evidence="1">4.1.3.27</ecNumber>
    </recommendedName>
</protein>
<evidence type="ECO:0000313" key="7">
    <source>
        <dbReference type="EMBL" id="QAY73540.1"/>
    </source>
</evidence>
<evidence type="ECO:0000313" key="8">
    <source>
        <dbReference type="Proteomes" id="UP000291259"/>
    </source>
</evidence>
<evidence type="ECO:0000256" key="1">
    <source>
        <dbReference type="ARBA" id="ARBA00012266"/>
    </source>
</evidence>